<comment type="caution">
    <text evidence="10">The sequence shown here is derived from an EMBL/GenBank/DDBJ whole genome shotgun (WGS) entry which is preliminary data.</text>
</comment>
<feature type="binding site" evidence="7">
    <location>
        <position position="489"/>
    </location>
    <ligand>
        <name>Zn(2+)</name>
        <dbReference type="ChEBI" id="CHEBI:29105"/>
        <note>catalytic</note>
    </ligand>
</feature>
<feature type="chain" id="PRO_5044535492" description="Metalloendopeptidase" evidence="8">
    <location>
        <begin position="19"/>
        <end position="929"/>
    </location>
</feature>
<evidence type="ECO:0000256" key="2">
    <source>
        <dbReference type="ARBA" id="ARBA00022723"/>
    </source>
</evidence>
<evidence type="ECO:0000313" key="10">
    <source>
        <dbReference type="EMBL" id="KAL3125222.1"/>
    </source>
</evidence>
<evidence type="ECO:0000256" key="5">
    <source>
        <dbReference type="ARBA" id="ARBA00023049"/>
    </source>
</evidence>
<feature type="domain" description="Peptidase M12A" evidence="9">
    <location>
        <begin position="399"/>
        <end position="589"/>
    </location>
</feature>
<dbReference type="PROSITE" id="PS01186">
    <property type="entry name" value="EGF_2"/>
    <property type="match status" value="1"/>
</dbReference>
<keyword evidence="1 7" id="KW-0645">Protease</keyword>
<evidence type="ECO:0000256" key="6">
    <source>
        <dbReference type="ARBA" id="ARBA00023157"/>
    </source>
</evidence>
<keyword evidence="5 7" id="KW-0482">Metalloprotease</keyword>
<protein>
    <recommendedName>
        <fullName evidence="8">Metalloendopeptidase</fullName>
        <ecNumber evidence="8">3.4.24.-</ecNumber>
    </recommendedName>
</protein>
<feature type="signal peptide" evidence="8">
    <location>
        <begin position="1"/>
        <end position="18"/>
    </location>
</feature>
<comment type="cofactor">
    <cofactor evidence="7 8">
        <name>Zn(2+)</name>
        <dbReference type="ChEBI" id="CHEBI:29105"/>
    </cofactor>
    <text evidence="7 8">Binds 1 zinc ion per subunit.</text>
</comment>
<dbReference type="AlphaFoldDB" id="A0ABD2MCG5"/>
<gene>
    <name evidence="10" type="ORF">niasHT_008445</name>
</gene>
<dbReference type="PANTHER" id="PTHR10127:SF780">
    <property type="entry name" value="METALLOENDOPEPTIDASE"/>
    <property type="match status" value="1"/>
</dbReference>
<evidence type="ECO:0000313" key="11">
    <source>
        <dbReference type="Proteomes" id="UP001620626"/>
    </source>
</evidence>
<evidence type="ECO:0000256" key="7">
    <source>
        <dbReference type="PROSITE-ProRule" id="PRU01211"/>
    </source>
</evidence>
<keyword evidence="11" id="KW-1185">Reference proteome</keyword>
<dbReference type="GO" id="GO:0004222">
    <property type="term" value="F:metalloendopeptidase activity"/>
    <property type="evidence" value="ECO:0007669"/>
    <property type="project" value="UniProtKB-UniRule"/>
</dbReference>
<dbReference type="GO" id="GO:0008270">
    <property type="term" value="F:zinc ion binding"/>
    <property type="evidence" value="ECO:0007669"/>
    <property type="project" value="UniProtKB-UniRule"/>
</dbReference>
<keyword evidence="2 7" id="KW-0479">Metal-binding</keyword>
<dbReference type="InterPro" id="IPR006026">
    <property type="entry name" value="Peptidase_Metallo"/>
</dbReference>
<dbReference type="Pfam" id="PF01400">
    <property type="entry name" value="Astacin"/>
    <property type="match status" value="1"/>
</dbReference>
<accession>A0ABD2MCG5</accession>
<organism evidence="10 11">
    <name type="scientific">Heterodera trifolii</name>
    <dbReference type="NCBI Taxonomy" id="157864"/>
    <lineage>
        <taxon>Eukaryota</taxon>
        <taxon>Metazoa</taxon>
        <taxon>Ecdysozoa</taxon>
        <taxon>Nematoda</taxon>
        <taxon>Chromadorea</taxon>
        <taxon>Rhabditida</taxon>
        <taxon>Tylenchina</taxon>
        <taxon>Tylenchomorpha</taxon>
        <taxon>Tylenchoidea</taxon>
        <taxon>Heteroderidae</taxon>
        <taxon>Heteroderinae</taxon>
        <taxon>Heterodera</taxon>
    </lineage>
</organism>
<dbReference type="Gene3D" id="3.40.390.10">
    <property type="entry name" value="Collagenase (Catalytic Domain)"/>
    <property type="match status" value="1"/>
</dbReference>
<dbReference type="GO" id="GO:0006508">
    <property type="term" value="P:proteolysis"/>
    <property type="evidence" value="ECO:0007669"/>
    <property type="project" value="UniProtKB-KW"/>
</dbReference>
<evidence type="ECO:0000259" key="9">
    <source>
        <dbReference type="PROSITE" id="PS51864"/>
    </source>
</evidence>
<dbReference type="PRINTS" id="PR00480">
    <property type="entry name" value="ASTACIN"/>
</dbReference>
<dbReference type="EC" id="3.4.24.-" evidence="8"/>
<reference evidence="10 11" key="1">
    <citation type="submission" date="2024-10" db="EMBL/GenBank/DDBJ databases">
        <authorList>
            <person name="Kim D."/>
        </authorList>
    </citation>
    <scope>NUCLEOTIDE SEQUENCE [LARGE SCALE GENOMIC DNA]</scope>
    <source>
        <strain evidence="10">BH-2024</strain>
    </source>
</reference>
<feature type="binding site" evidence="7">
    <location>
        <position position="499"/>
    </location>
    <ligand>
        <name>Zn(2+)</name>
        <dbReference type="ChEBI" id="CHEBI:29105"/>
        <note>catalytic</note>
    </ligand>
</feature>
<evidence type="ECO:0000256" key="4">
    <source>
        <dbReference type="ARBA" id="ARBA00022833"/>
    </source>
</evidence>
<dbReference type="SUPFAM" id="SSF55486">
    <property type="entry name" value="Metalloproteases ('zincins'), catalytic domain"/>
    <property type="match status" value="1"/>
</dbReference>
<dbReference type="PANTHER" id="PTHR10127">
    <property type="entry name" value="DISCOIDIN, CUB, EGF, LAMININ , AND ZINC METALLOPROTEASE DOMAIN CONTAINING"/>
    <property type="match status" value="1"/>
</dbReference>
<keyword evidence="3 7" id="KW-0378">Hydrolase</keyword>
<sequence length="929" mass="106365">MNFSTFFFFLLNFNSVQPCGWLKNGPPTVIQRPIWSNLASYNDVNATMTEQHFGINCIDLELPMHISQFTINVSASLFDLSCAMFLKERDLDQLPDNYLHVAKRWQLEACEMVPTVMRCKKSSELVGCFVGNKLPITHGQIFALCRRHLGKSRFAAGFRIQHCSRRCPEQNKIIIESTLDFTFTKKKFAITRTFPININAVETAKKRIPIFLIDFGNKLDQSAFREKTDGIELLTDKDKEDTIGAILPSIVRRPENGCRTKSLHFIPPADTYTRVFFQLAQSGVSVLVNREKDVQRYENNPNITSPSRCDVLGDDCQPTRELLLKAEQLLECCSPSKHYPCTCGRQSIADISKRKGDPLQADDVLYTKEDAQEMFDEFFAACSQCYPSLARADRRRQKRQAKPRLNKWTKFPVPVKFMLEDPNEYINAIREGNKLISKHTCVKFTTDLRNNPTDGITVVDDGDTWSKVGKKGGWQQLSLGQRNPGTVVHELLHAIGIHHEHQRNDARNFIKFVTDTKDDDWKANFEPKNMTENFGFAYDFASVMHYRTRLRKNGLKGMVTLNRFYMRTTGQRERPTFKDLALINRIYCNDKCKRVPNKCQNGGYLNPLKCWQCLCPVGFGGIHCEFLQKGNCEDLANPSELEADWQTRVLKPRVRCVGPPPCTCFWRIKAKDGNKLSIKMIRLDVTALSCSEPCGVFRIEIKFRKDKRASGKKWNNLFRDSNFECFPFSGAWLCCAEDIARHETKNWIEAEGRTGTGEDIIISSHIGATNPTDLFELTYETGGAVLVPSAGCPQNINWNPGRNPKLRLFCHHPLTGNKFPCKCFDEEEDCAPISNANLECEVLILNGHYREMKGENENSNFAFECLKRQGDAAPFWAYWNDKNSNVPIHIDDLQCLRYEDVGIDGPPKETMVDYLLMKRIHYNRHHFGP</sequence>
<dbReference type="EMBL" id="JBICBT010000043">
    <property type="protein sequence ID" value="KAL3125222.1"/>
    <property type="molecule type" value="Genomic_DNA"/>
</dbReference>
<keyword evidence="8" id="KW-0732">Signal</keyword>
<dbReference type="SMART" id="SM00235">
    <property type="entry name" value="ZnMc"/>
    <property type="match status" value="1"/>
</dbReference>
<dbReference type="InterPro" id="IPR000742">
    <property type="entry name" value="EGF"/>
</dbReference>
<evidence type="ECO:0000256" key="1">
    <source>
        <dbReference type="ARBA" id="ARBA00022670"/>
    </source>
</evidence>
<proteinExistence type="predicted"/>
<dbReference type="PROSITE" id="PS51864">
    <property type="entry name" value="ASTACIN"/>
    <property type="match status" value="1"/>
</dbReference>
<comment type="caution">
    <text evidence="7">Lacks conserved residue(s) required for the propagation of feature annotation.</text>
</comment>
<keyword evidence="4 7" id="KW-0862">Zinc</keyword>
<feature type="binding site" evidence="7">
    <location>
        <position position="493"/>
    </location>
    <ligand>
        <name>Zn(2+)</name>
        <dbReference type="ChEBI" id="CHEBI:29105"/>
        <note>catalytic</note>
    </ligand>
</feature>
<name>A0ABD2MCG5_9BILA</name>
<feature type="active site" evidence="7">
    <location>
        <position position="490"/>
    </location>
</feature>
<keyword evidence="6" id="KW-1015">Disulfide bond</keyword>
<dbReference type="InterPro" id="IPR001506">
    <property type="entry name" value="Peptidase_M12A"/>
</dbReference>
<evidence type="ECO:0000256" key="3">
    <source>
        <dbReference type="ARBA" id="ARBA00022801"/>
    </source>
</evidence>
<dbReference type="InterPro" id="IPR024079">
    <property type="entry name" value="MetalloPept_cat_dom_sf"/>
</dbReference>
<evidence type="ECO:0000256" key="8">
    <source>
        <dbReference type="RuleBase" id="RU361183"/>
    </source>
</evidence>
<dbReference type="Proteomes" id="UP001620626">
    <property type="component" value="Unassembled WGS sequence"/>
</dbReference>